<dbReference type="STRING" id="1802061.A3A93_03050"/>
<evidence type="ECO:0000313" key="4">
    <source>
        <dbReference type="Proteomes" id="UP000177141"/>
    </source>
</evidence>
<dbReference type="InterPro" id="IPR000056">
    <property type="entry name" value="Ribul_P_3_epim-like"/>
</dbReference>
<evidence type="ECO:0008006" key="5">
    <source>
        <dbReference type="Google" id="ProtNLM"/>
    </source>
</evidence>
<dbReference type="InterPro" id="IPR013785">
    <property type="entry name" value="Aldolase_TIM"/>
</dbReference>
<dbReference type="SUPFAM" id="SSF51366">
    <property type="entry name" value="Ribulose-phoshate binding barrel"/>
    <property type="match status" value="1"/>
</dbReference>
<dbReference type="Proteomes" id="UP000177141">
    <property type="component" value="Unassembled WGS sequence"/>
</dbReference>
<dbReference type="EMBL" id="MGAL01000010">
    <property type="protein sequence ID" value="OGK48776.1"/>
    <property type="molecule type" value="Genomic_DNA"/>
</dbReference>
<keyword evidence="2" id="KW-0413">Isomerase</keyword>
<proteinExistence type="predicted"/>
<dbReference type="InterPro" id="IPR011060">
    <property type="entry name" value="RibuloseP-bd_barrel"/>
</dbReference>
<dbReference type="GO" id="GO:0005975">
    <property type="term" value="P:carbohydrate metabolic process"/>
    <property type="evidence" value="ECO:0007669"/>
    <property type="project" value="InterPro"/>
</dbReference>
<protein>
    <recommendedName>
        <fullName evidence="5">Ribulose-phosphate 3-epimerase</fullName>
    </recommendedName>
</protein>
<evidence type="ECO:0000256" key="1">
    <source>
        <dbReference type="ARBA" id="ARBA00022723"/>
    </source>
</evidence>
<keyword evidence="1" id="KW-0479">Metal-binding</keyword>
<gene>
    <name evidence="3" type="ORF">A3A93_03050</name>
</gene>
<dbReference type="AlphaFoldDB" id="A0A1F7IZI7"/>
<sequence>MQIIPTLLTTTVEEFIEQMNVFQKYFDRIQLDIADGKLVSNVTTHIEEIESLILDKKVDISSKVSFDFHLMVSDYAAELQKIIKLNQIGLNIKTILINASLHPDIEAMIDLHEFSIGLDVFPEVQIDDLALEYNLTKIPSIQIMTVNPGFQGSPFLPNMLMKIEQLSKNDYRGEIMIDGGVNENTLPIINSKEYRPDLLCVGSYLTKAGEKLEERIALLNKQ</sequence>
<reference evidence="3 4" key="1">
    <citation type="journal article" date="2016" name="Nat. Commun.">
        <title>Thousands of microbial genomes shed light on interconnected biogeochemical processes in an aquifer system.</title>
        <authorList>
            <person name="Anantharaman K."/>
            <person name="Brown C.T."/>
            <person name="Hug L.A."/>
            <person name="Sharon I."/>
            <person name="Castelle C.J."/>
            <person name="Probst A.J."/>
            <person name="Thomas B.C."/>
            <person name="Singh A."/>
            <person name="Wilkins M.J."/>
            <person name="Karaoz U."/>
            <person name="Brodie E.L."/>
            <person name="Williams K.H."/>
            <person name="Hubbard S.S."/>
            <person name="Banfield J.F."/>
        </authorList>
    </citation>
    <scope>NUCLEOTIDE SEQUENCE [LARGE SCALE GENOMIC DNA]</scope>
</reference>
<dbReference type="PANTHER" id="PTHR11749">
    <property type="entry name" value="RIBULOSE-5-PHOSPHATE-3-EPIMERASE"/>
    <property type="match status" value="1"/>
</dbReference>
<dbReference type="GO" id="GO:0016857">
    <property type="term" value="F:racemase and epimerase activity, acting on carbohydrates and derivatives"/>
    <property type="evidence" value="ECO:0007669"/>
    <property type="project" value="InterPro"/>
</dbReference>
<accession>A0A1F7IZI7</accession>
<comment type="caution">
    <text evidence="3">The sequence shown here is derived from an EMBL/GenBank/DDBJ whole genome shotgun (WGS) entry which is preliminary data.</text>
</comment>
<evidence type="ECO:0000313" key="3">
    <source>
        <dbReference type="EMBL" id="OGK48776.1"/>
    </source>
</evidence>
<dbReference type="Gene3D" id="3.20.20.70">
    <property type="entry name" value="Aldolase class I"/>
    <property type="match status" value="1"/>
</dbReference>
<dbReference type="Pfam" id="PF00834">
    <property type="entry name" value="Ribul_P_3_epim"/>
    <property type="match status" value="1"/>
</dbReference>
<name>A0A1F7IZI7_9BACT</name>
<evidence type="ECO:0000256" key="2">
    <source>
        <dbReference type="ARBA" id="ARBA00023235"/>
    </source>
</evidence>
<organism evidence="3 4">
    <name type="scientific">Candidatus Roizmanbacteria bacterium RIFCSPLOWO2_01_FULL_38_12</name>
    <dbReference type="NCBI Taxonomy" id="1802061"/>
    <lineage>
        <taxon>Bacteria</taxon>
        <taxon>Candidatus Roizmaniibacteriota</taxon>
    </lineage>
</organism>
<dbReference type="GO" id="GO:0046872">
    <property type="term" value="F:metal ion binding"/>
    <property type="evidence" value="ECO:0007669"/>
    <property type="project" value="UniProtKB-KW"/>
</dbReference>